<dbReference type="RefSeq" id="WP_146394847.1">
    <property type="nucleotide sequence ID" value="NZ_SJPJ01000001.1"/>
</dbReference>
<dbReference type="AlphaFoldDB" id="A0A5C5YXC8"/>
<keyword evidence="1" id="KW-1133">Transmembrane helix</keyword>
<feature type="transmembrane region" description="Helical" evidence="1">
    <location>
        <begin position="12"/>
        <end position="29"/>
    </location>
</feature>
<protein>
    <submittedName>
        <fullName evidence="2">Uncharacterized protein</fullName>
    </submittedName>
</protein>
<proteinExistence type="predicted"/>
<dbReference type="EMBL" id="SJPJ01000001">
    <property type="protein sequence ID" value="TWT79685.1"/>
    <property type="molecule type" value="Genomic_DNA"/>
</dbReference>
<organism evidence="2 3">
    <name type="scientific">Novipirellula herctigrandis</name>
    <dbReference type="NCBI Taxonomy" id="2527986"/>
    <lineage>
        <taxon>Bacteria</taxon>
        <taxon>Pseudomonadati</taxon>
        <taxon>Planctomycetota</taxon>
        <taxon>Planctomycetia</taxon>
        <taxon>Pirellulales</taxon>
        <taxon>Pirellulaceae</taxon>
        <taxon>Novipirellula</taxon>
    </lineage>
</organism>
<accession>A0A5C5YXC8</accession>
<feature type="transmembrane region" description="Helical" evidence="1">
    <location>
        <begin position="41"/>
        <end position="63"/>
    </location>
</feature>
<evidence type="ECO:0000256" key="1">
    <source>
        <dbReference type="SAM" id="Phobius"/>
    </source>
</evidence>
<gene>
    <name evidence="2" type="ORF">CA13_10910</name>
</gene>
<comment type="caution">
    <text evidence="2">The sequence shown here is derived from an EMBL/GenBank/DDBJ whole genome shotgun (WGS) entry which is preliminary data.</text>
</comment>
<keyword evidence="1" id="KW-0812">Transmembrane</keyword>
<dbReference type="Proteomes" id="UP000315010">
    <property type="component" value="Unassembled WGS sequence"/>
</dbReference>
<name>A0A5C5YXC8_9BACT</name>
<keyword evidence="1" id="KW-0472">Membrane</keyword>
<keyword evidence="3" id="KW-1185">Reference proteome</keyword>
<sequence>MDKRPRITTKFNALMVLYSSACGFLAFAFSDAAKDVPIQGIVLTSLIDFVRYMAMLFLSAYFARELWNRLIVDIFDLRPVLYGEAVAMVVAVGLLV</sequence>
<evidence type="ECO:0000313" key="3">
    <source>
        <dbReference type="Proteomes" id="UP000315010"/>
    </source>
</evidence>
<reference evidence="2 3" key="1">
    <citation type="submission" date="2019-02" db="EMBL/GenBank/DDBJ databases">
        <title>Deep-cultivation of Planctomycetes and their phenomic and genomic characterization uncovers novel biology.</title>
        <authorList>
            <person name="Wiegand S."/>
            <person name="Jogler M."/>
            <person name="Boedeker C."/>
            <person name="Pinto D."/>
            <person name="Vollmers J."/>
            <person name="Rivas-Marin E."/>
            <person name="Kohn T."/>
            <person name="Peeters S.H."/>
            <person name="Heuer A."/>
            <person name="Rast P."/>
            <person name="Oberbeckmann S."/>
            <person name="Bunk B."/>
            <person name="Jeske O."/>
            <person name="Meyerdierks A."/>
            <person name="Storesund J.E."/>
            <person name="Kallscheuer N."/>
            <person name="Luecker S."/>
            <person name="Lage O.M."/>
            <person name="Pohl T."/>
            <person name="Merkel B.J."/>
            <person name="Hornburger P."/>
            <person name="Mueller R.-W."/>
            <person name="Bruemmer F."/>
            <person name="Labrenz M."/>
            <person name="Spormann A.M."/>
            <person name="Op Den Camp H."/>
            <person name="Overmann J."/>
            <person name="Amann R."/>
            <person name="Jetten M.S.M."/>
            <person name="Mascher T."/>
            <person name="Medema M.H."/>
            <person name="Devos D.P."/>
            <person name="Kaster A.-K."/>
            <person name="Ovreas L."/>
            <person name="Rohde M."/>
            <person name="Galperin M.Y."/>
            <person name="Jogler C."/>
        </authorList>
    </citation>
    <scope>NUCLEOTIDE SEQUENCE [LARGE SCALE GENOMIC DNA]</scope>
    <source>
        <strain evidence="2 3">CA13</strain>
    </source>
</reference>
<evidence type="ECO:0000313" key="2">
    <source>
        <dbReference type="EMBL" id="TWT79685.1"/>
    </source>
</evidence>
<dbReference type="OrthoDB" id="288814at2"/>